<evidence type="ECO:0000256" key="4">
    <source>
        <dbReference type="ARBA" id="ARBA00023040"/>
    </source>
</evidence>
<dbReference type="Proteomes" id="UP000050792">
    <property type="component" value="Unassembled WGS sequence"/>
</dbReference>
<evidence type="ECO:0008006" key="11">
    <source>
        <dbReference type="Google" id="ProtNLM"/>
    </source>
</evidence>
<feature type="transmembrane region" description="Helical" evidence="8">
    <location>
        <begin position="90"/>
        <end position="110"/>
    </location>
</feature>
<name>A0AA85GEJ7_9TREM</name>
<dbReference type="GO" id="GO:0004930">
    <property type="term" value="F:G protein-coupled receptor activity"/>
    <property type="evidence" value="ECO:0007669"/>
    <property type="project" value="UniProtKB-KW"/>
</dbReference>
<dbReference type="PANTHER" id="PTHR45695">
    <property type="entry name" value="LEUCOKININ RECEPTOR-RELATED"/>
    <property type="match status" value="1"/>
</dbReference>
<evidence type="ECO:0000313" key="10">
    <source>
        <dbReference type="WBParaSite" id="SRDH1_92470.1"/>
    </source>
</evidence>
<keyword evidence="7" id="KW-0807">Transducer</keyword>
<keyword evidence="4" id="KW-0297">G-protein coupled receptor</keyword>
<keyword evidence="5 8" id="KW-0472">Membrane</keyword>
<evidence type="ECO:0000256" key="7">
    <source>
        <dbReference type="ARBA" id="ARBA00023224"/>
    </source>
</evidence>
<evidence type="ECO:0000256" key="1">
    <source>
        <dbReference type="ARBA" id="ARBA00004141"/>
    </source>
</evidence>
<dbReference type="GO" id="GO:0005886">
    <property type="term" value="C:plasma membrane"/>
    <property type="evidence" value="ECO:0007669"/>
    <property type="project" value="TreeGrafter"/>
</dbReference>
<keyword evidence="9" id="KW-1185">Reference proteome</keyword>
<accession>A0AA85GEJ7</accession>
<dbReference type="AlphaFoldDB" id="A0AA85GEJ7"/>
<evidence type="ECO:0000256" key="5">
    <source>
        <dbReference type="ARBA" id="ARBA00023136"/>
    </source>
</evidence>
<keyword evidence="3 8" id="KW-1133">Transmembrane helix</keyword>
<comment type="subcellular location">
    <subcellularLocation>
        <location evidence="1">Membrane</location>
        <topology evidence="1">Multi-pass membrane protein</topology>
    </subcellularLocation>
</comment>
<feature type="transmembrane region" description="Helical" evidence="8">
    <location>
        <begin position="340"/>
        <end position="364"/>
    </location>
</feature>
<dbReference type="WBParaSite" id="SRDH1_92470.1">
    <property type="protein sequence ID" value="SRDH1_92470.1"/>
    <property type="gene ID" value="SRDH1_92470"/>
</dbReference>
<organism evidence="9 10">
    <name type="scientific">Schistosoma rodhaini</name>
    <dbReference type="NCBI Taxonomy" id="6188"/>
    <lineage>
        <taxon>Eukaryota</taxon>
        <taxon>Metazoa</taxon>
        <taxon>Spiralia</taxon>
        <taxon>Lophotrochozoa</taxon>
        <taxon>Platyhelminthes</taxon>
        <taxon>Trematoda</taxon>
        <taxon>Digenea</taxon>
        <taxon>Strigeidida</taxon>
        <taxon>Schistosomatoidea</taxon>
        <taxon>Schistosomatidae</taxon>
        <taxon>Schistosoma</taxon>
    </lineage>
</organism>
<keyword evidence="2 8" id="KW-0812">Transmembrane</keyword>
<evidence type="ECO:0000256" key="2">
    <source>
        <dbReference type="ARBA" id="ARBA00022692"/>
    </source>
</evidence>
<dbReference type="PANTHER" id="PTHR45695:SF9">
    <property type="entry name" value="LEUCOKININ RECEPTOR"/>
    <property type="match status" value="1"/>
</dbReference>
<feature type="transmembrane region" description="Helical" evidence="8">
    <location>
        <begin position="122"/>
        <end position="143"/>
    </location>
</feature>
<sequence length="493" mass="57093">MKPPEIPLFGRIIIAVIVSILVVFSTLGNTLVLCVLNRKRTLSQQSQRKTESIVQCCGKHNSLQTSMIGITLTKRSVTYIFLVNLSLSDLLHILICAPFTLVADFLLIYWPFGGILCRLVNYLQGVVVFICAFTHVIISIDRLTAVRCPIWRRRNLSVTNARMILLLIWFCAMIISIPSLIVCQIIVDKDGLTHCQEVWSETFMNTTSIVDLSKSNFSYLTNGSLVQFSISLFNPKVFEEFNDSNQISLELIYNWLIILFQYILPLFVIIITYSAIICQIWISTIPGEVNVHRIKRSRASKKLIKMVIIVASLYAISQLPRHIIYLITMNKPDAFERDTIIYSWLLCQLSAWSATCYNPIVYIWMSRTFRRELSEIFNNLCFCSNVQNTTQYTFKHCDKHYSRKNNRYNSKHNHNLCNQHLQSHNQRRYFPYSKAATYNCNSSNNNISQVKSVEEHIVDEEYSSTNTQYFSMKTLDNTKIIKMNNDINKQLKL</sequence>
<dbReference type="Gene3D" id="1.20.1070.10">
    <property type="entry name" value="Rhodopsin 7-helix transmembrane proteins"/>
    <property type="match status" value="1"/>
</dbReference>
<dbReference type="SUPFAM" id="SSF81321">
    <property type="entry name" value="Family A G protein-coupled receptor-like"/>
    <property type="match status" value="1"/>
</dbReference>
<feature type="transmembrane region" description="Helical" evidence="8">
    <location>
        <begin position="303"/>
        <end position="320"/>
    </location>
</feature>
<evidence type="ECO:0000256" key="3">
    <source>
        <dbReference type="ARBA" id="ARBA00022989"/>
    </source>
</evidence>
<dbReference type="PRINTS" id="PR00237">
    <property type="entry name" value="GPCRRHODOPSN"/>
</dbReference>
<dbReference type="InterPro" id="IPR000276">
    <property type="entry name" value="GPCR_Rhodpsn"/>
</dbReference>
<proteinExistence type="predicted"/>
<reference evidence="9" key="1">
    <citation type="submission" date="2022-06" db="EMBL/GenBank/DDBJ databases">
        <authorList>
            <person name="Berger JAMES D."/>
            <person name="Berger JAMES D."/>
        </authorList>
    </citation>
    <scope>NUCLEOTIDE SEQUENCE [LARGE SCALE GENOMIC DNA]</scope>
</reference>
<keyword evidence="6" id="KW-0675">Receptor</keyword>
<feature type="transmembrane region" description="Helical" evidence="8">
    <location>
        <begin position="12"/>
        <end position="36"/>
    </location>
</feature>
<evidence type="ECO:0000256" key="6">
    <source>
        <dbReference type="ARBA" id="ARBA00023170"/>
    </source>
</evidence>
<dbReference type="Pfam" id="PF00001">
    <property type="entry name" value="7tm_1"/>
    <property type="match status" value="2"/>
</dbReference>
<reference evidence="10" key="2">
    <citation type="submission" date="2023-11" db="UniProtKB">
        <authorList>
            <consortium name="WormBaseParasite"/>
        </authorList>
    </citation>
    <scope>IDENTIFICATION</scope>
</reference>
<feature type="transmembrane region" description="Helical" evidence="8">
    <location>
        <begin position="164"/>
        <end position="187"/>
    </location>
</feature>
<evidence type="ECO:0000313" key="9">
    <source>
        <dbReference type="Proteomes" id="UP000050792"/>
    </source>
</evidence>
<feature type="transmembrane region" description="Helical" evidence="8">
    <location>
        <begin position="252"/>
        <end position="282"/>
    </location>
</feature>
<evidence type="ECO:0000256" key="8">
    <source>
        <dbReference type="SAM" id="Phobius"/>
    </source>
</evidence>
<protein>
    <recommendedName>
        <fullName evidence="11">G-protein coupled receptors family 1 profile domain-containing protein</fullName>
    </recommendedName>
</protein>